<dbReference type="AlphaFoldDB" id="A0A174HFU9"/>
<keyword evidence="1" id="KW-0418">Kinase</keyword>
<evidence type="ECO:0000313" key="2">
    <source>
        <dbReference type="Proteomes" id="UP000095517"/>
    </source>
</evidence>
<name>A0A174HFU9_9BACE</name>
<reference evidence="1 2" key="1">
    <citation type="submission" date="2015-09" db="EMBL/GenBank/DDBJ databases">
        <authorList>
            <consortium name="Pathogen Informatics"/>
        </authorList>
    </citation>
    <scope>NUCLEOTIDE SEQUENCE [LARGE SCALE GENOMIC DNA]</scope>
    <source>
        <strain evidence="1 2">2789STDY5608840</strain>
    </source>
</reference>
<protein>
    <submittedName>
        <fullName evidence="1">Two-component system sensor histidine kinase</fullName>
    </submittedName>
</protein>
<proteinExistence type="predicted"/>
<dbReference type="STRING" id="338188.ERS852397_02635"/>
<keyword evidence="1" id="KW-0808">Transferase</keyword>
<dbReference type="EMBL" id="CYZH01000014">
    <property type="protein sequence ID" value="CUO72000.1"/>
    <property type="molecule type" value="Genomic_DNA"/>
</dbReference>
<dbReference type="Proteomes" id="UP000095517">
    <property type="component" value="Unassembled WGS sequence"/>
</dbReference>
<evidence type="ECO:0000313" key="1">
    <source>
        <dbReference type="EMBL" id="CUO72000.1"/>
    </source>
</evidence>
<sequence length="100" mass="11532">MVLFLCFLSAPSIQAQRNYIDIPNYILCINSYAESTPWSTRMISTISEYVQKAPPTGFVCRTHEHETNTENYGAISPLYSVLKRRFKDHMKPISKNKQSN</sequence>
<organism evidence="1 2">
    <name type="scientific">Bacteroides finegoldii</name>
    <dbReference type="NCBI Taxonomy" id="338188"/>
    <lineage>
        <taxon>Bacteria</taxon>
        <taxon>Pseudomonadati</taxon>
        <taxon>Bacteroidota</taxon>
        <taxon>Bacteroidia</taxon>
        <taxon>Bacteroidales</taxon>
        <taxon>Bacteroidaceae</taxon>
        <taxon>Bacteroides</taxon>
    </lineage>
</organism>
<accession>A0A174HFU9</accession>
<gene>
    <name evidence="1" type="ORF">ERS852397_02635</name>
</gene>
<dbReference type="GO" id="GO:0016301">
    <property type="term" value="F:kinase activity"/>
    <property type="evidence" value="ECO:0007669"/>
    <property type="project" value="UniProtKB-KW"/>
</dbReference>